<accession>A0A147F0N8</accession>
<reference evidence="1 2" key="1">
    <citation type="journal article" date="2016" name="Front. Microbiol.">
        <title>Genomic Resource of Rice Seed Associated Bacteria.</title>
        <authorList>
            <person name="Midha S."/>
            <person name="Bansal K."/>
            <person name="Sharma S."/>
            <person name="Kumar N."/>
            <person name="Patil P.P."/>
            <person name="Chaudhry V."/>
            <person name="Patil P.B."/>
        </authorList>
    </citation>
    <scope>NUCLEOTIDE SEQUENCE [LARGE SCALE GENOMIC DNA]</scope>
    <source>
        <strain evidence="1 2">NS220</strain>
    </source>
</reference>
<gene>
    <name evidence="1" type="ORF">NS220_02010</name>
</gene>
<dbReference type="Proteomes" id="UP000075025">
    <property type="component" value="Unassembled WGS sequence"/>
</dbReference>
<organism evidence="1 2">
    <name type="scientific">Microbacterium testaceum</name>
    <name type="common">Aureobacterium testaceum</name>
    <name type="synonym">Brevibacterium testaceum</name>
    <dbReference type="NCBI Taxonomy" id="2033"/>
    <lineage>
        <taxon>Bacteria</taxon>
        <taxon>Bacillati</taxon>
        <taxon>Actinomycetota</taxon>
        <taxon>Actinomycetes</taxon>
        <taxon>Micrococcales</taxon>
        <taxon>Microbacteriaceae</taxon>
        <taxon>Microbacterium</taxon>
    </lineage>
</organism>
<comment type="caution">
    <text evidence="1">The sequence shown here is derived from an EMBL/GenBank/DDBJ whole genome shotgun (WGS) entry which is preliminary data.</text>
</comment>
<protein>
    <submittedName>
        <fullName evidence="1">Uncharacterized protein</fullName>
    </submittedName>
</protein>
<name>A0A147F0N8_MICTE</name>
<dbReference type="AlphaFoldDB" id="A0A147F0N8"/>
<proteinExistence type="predicted"/>
<sequence>MVNLVPSAQTSPAVKYIFRCTWLTTTSGGVEVESGWSEWMITAAIGGGPVKDMVSAPVAVWFIGPPWPESPVPGAFYLNRNGDQPWARYPG</sequence>
<evidence type="ECO:0000313" key="1">
    <source>
        <dbReference type="EMBL" id="KTR96472.1"/>
    </source>
</evidence>
<dbReference type="EMBL" id="LDRT01000010">
    <property type="protein sequence ID" value="KTR96472.1"/>
    <property type="molecule type" value="Genomic_DNA"/>
</dbReference>
<dbReference type="PATRIC" id="fig|2033.6.peg.76"/>
<evidence type="ECO:0000313" key="2">
    <source>
        <dbReference type="Proteomes" id="UP000075025"/>
    </source>
</evidence>